<dbReference type="InterPro" id="IPR039624">
    <property type="entry name" value="LEA1/2/D7/KIN2"/>
</dbReference>
<gene>
    <name evidence="2" type="ORF">HPP92_008331</name>
</gene>
<sequence length="78" mass="8647">MSSSQQFKAGQAHGQGMEKADQWVHSATDTTHEAAQSVRENKEHTTGMMQQVGEQARNMAHNAVESMKHTMGVDKNHK</sequence>
<dbReference type="PANTHER" id="PTHR34191">
    <property type="entry name" value="LATE EMBRYOGENESIS ABUNDANT PROTEIN (LEA) FAMILY PROTEIN"/>
    <property type="match status" value="1"/>
</dbReference>
<dbReference type="PANTHER" id="PTHR34191:SF20">
    <property type="entry name" value="LATE EMBRYOGENESIS ABUNDANT PROTEIN (LEA) FAMILY PROTEIN"/>
    <property type="match status" value="1"/>
</dbReference>
<name>A0A835V7T3_VANPL</name>
<dbReference type="EMBL" id="JADCNM010000004">
    <property type="protein sequence ID" value="KAG0486236.1"/>
    <property type="molecule type" value="Genomic_DNA"/>
</dbReference>
<comment type="caution">
    <text evidence="2">The sequence shown here is derived from an EMBL/GenBank/DDBJ whole genome shotgun (WGS) entry which is preliminary data.</text>
</comment>
<organism evidence="2 3">
    <name type="scientific">Vanilla planifolia</name>
    <name type="common">Vanilla</name>
    <dbReference type="NCBI Taxonomy" id="51239"/>
    <lineage>
        <taxon>Eukaryota</taxon>
        <taxon>Viridiplantae</taxon>
        <taxon>Streptophyta</taxon>
        <taxon>Embryophyta</taxon>
        <taxon>Tracheophyta</taxon>
        <taxon>Spermatophyta</taxon>
        <taxon>Magnoliopsida</taxon>
        <taxon>Liliopsida</taxon>
        <taxon>Asparagales</taxon>
        <taxon>Orchidaceae</taxon>
        <taxon>Vanilloideae</taxon>
        <taxon>Vanilleae</taxon>
        <taxon>Vanilla</taxon>
    </lineage>
</organism>
<reference evidence="2 3" key="1">
    <citation type="journal article" date="2020" name="Nat. Food">
        <title>A phased Vanilla planifolia genome enables genetic improvement of flavour and production.</title>
        <authorList>
            <person name="Hasing T."/>
            <person name="Tang H."/>
            <person name="Brym M."/>
            <person name="Khazi F."/>
            <person name="Huang T."/>
            <person name="Chambers A.H."/>
        </authorList>
    </citation>
    <scope>NUCLEOTIDE SEQUENCE [LARGE SCALE GENOMIC DNA]</scope>
    <source>
        <tissue evidence="2">Leaf</tissue>
    </source>
</reference>
<feature type="region of interest" description="Disordered" evidence="1">
    <location>
        <begin position="1"/>
        <end position="46"/>
    </location>
</feature>
<protein>
    <submittedName>
        <fullName evidence="2">Uncharacterized protein</fullName>
    </submittedName>
</protein>
<accession>A0A835V7T3</accession>
<dbReference type="OrthoDB" id="1894923at2759"/>
<evidence type="ECO:0000256" key="1">
    <source>
        <dbReference type="SAM" id="MobiDB-lite"/>
    </source>
</evidence>
<dbReference type="Proteomes" id="UP000639772">
    <property type="component" value="Unassembled WGS sequence"/>
</dbReference>
<evidence type="ECO:0000313" key="2">
    <source>
        <dbReference type="EMBL" id="KAG0486236.1"/>
    </source>
</evidence>
<dbReference type="AlphaFoldDB" id="A0A835V7T3"/>
<proteinExistence type="predicted"/>
<evidence type="ECO:0000313" key="3">
    <source>
        <dbReference type="Proteomes" id="UP000639772"/>
    </source>
</evidence>